<dbReference type="SUPFAM" id="SSF51735">
    <property type="entry name" value="NAD(P)-binding Rossmann-fold domains"/>
    <property type="match status" value="1"/>
</dbReference>
<gene>
    <name evidence="3" type="ORF">SAMN05443248_5818</name>
</gene>
<sequence>MGFRKLLGTMSAGRFTEVLVSTGASVISFDLSSALVQRLFNEHSFTRVAHLAAESHVDRSIPDPDAFLQTNALGMFILHLAAIKIARLDNLDPRAELDVTNAGLMHLRSVHDATPSRLRSGVKRSATSSPVSIDS</sequence>
<evidence type="ECO:0000313" key="4">
    <source>
        <dbReference type="Proteomes" id="UP000189796"/>
    </source>
</evidence>
<dbReference type="InterPro" id="IPR036291">
    <property type="entry name" value="NAD(P)-bd_dom_sf"/>
</dbReference>
<evidence type="ECO:0000256" key="1">
    <source>
        <dbReference type="SAM" id="MobiDB-lite"/>
    </source>
</evidence>
<dbReference type="OrthoDB" id="9801785at2"/>
<accession>A0A1M5V7N6</accession>
<dbReference type="EMBL" id="LT670817">
    <property type="protein sequence ID" value="SHH71282.1"/>
    <property type="molecule type" value="Genomic_DNA"/>
</dbReference>
<organism evidence="3 4">
    <name type="scientific">Bradyrhizobium erythrophlei</name>
    <dbReference type="NCBI Taxonomy" id="1437360"/>
    <lineage>
        <taxon>Bacteria</taxon>
        <taxon>Pseudomonadati</taxon>
        <taxon>Pseudomonadota</taxon>
        <taxon>Alphaproteobacteria</taxon>
        <taxon>Hyphomicrobiales</taxon>
        <taxon>Nitrobacteraceae</taxon>
        <taxon>Bradyrhizobium</taxon>
    </lineage>
</organism>
<reference evidence="3 4" key="1">
    <citation type="submission" date="2016-11" db="EMBL/GenBank/DDBJ databases">
        <authorList>
            <person name="Jaros S."/>
            <person name="Januszkiewicz K."/>
            <person name="Wedrychowicz H."/>
        </authorList>
    </citation>
    <scope>NUCLEOTIDE SEQUENCE [LARGE SCALE GENOMIC DNA]</scope>
    <source>
        <strain evidence="3 4">GAS138</strain>
    </source>
</reference>
<protein>
    <submittedName>
        <fullName evidence="3">GDP-mannose 4,6 dehydratase</fullName>
    </submittedName>
</protein>
<dbReference type="AlphaFoldDB" id="A0A1M5V7N6"/>
<proteinExistence type="predicted"/>
<feature type="region of interest" description="Disordered" evidence="1">
    <location>
        <begin position="115"/>
        <end position="135"/>
    </location>
</feature>
<name>A0A1M5V7N6_9BRAD</name>
<dbReference type="Gene3D" id="3.40.50.720">
    <property type="entry name" value="NAD(P)-binding Rossmann-like Domain"/>
    <property type="match status" value="1"/>
</dbReference>
<feature type="domain" description="NAD(P)-binding" evidence="2">
    <location>
        <begin position="26"/>
        <end position="88"/>
    </location>
</feature>
<dbReference type="InterPro" id="IPR016040">
    <property type="entry name" value="NAD(P)-bd_dom"/>
</dbReference>
<dbReference type="Pfam" id="PF16363">
    <property type="entry name" value="GDP_Man_Dehyd"/>
    <property type="match status" value="1"/>
</dbReference>
<feature type="compositionally biased region" description="Polar residues" evidence="1">
    <location>
        <begin position="125"/>
        <end position="135"/>
    </location>
</feature>
<dbReference type="Proteomes" id="UP000189796">
    <property type="component" value="Chromosome I"/>
</dbReference>
<evidence type="ECO:0000259" key="2">
    <source>
        <dbReference type="Pfam" id="PF16363"/>
    </source>
</evidence>
<evidence type="ECO:0000313" key="3">
    <source>
        <dbReference type="EMBL" id="SHH71282.1"/>
    </source>
</evidence>